<comment type="cofactor">
    <cofactor evidence="2">
        <name>Mg(2+)</name>
        <dbReference type="ChEBI" id="CHEBI:18420"/>
    </cofactor>
</comment>
<keyword evidence="7 9" id="KW-0904">Protein phosphatase</keyword>
<evidence type="ECO:0000313" key="12">
    <source>
        <dbReference type="Proteomes" id="UP001190700"/>
    </source>
</evidence>
<evidence type="ECO:0000256" key="2">
    <source>
        <dbReference type="ARBA" id="ARBA00001946"/>
    </source>
</evidence>
<comment type="similarity">
    <text evidence="9">Belongs to the PP2C family.</text>
</comment>
<dbReference type="InterPro" id="IPR000222">
    <property type="entry name" value="PP2C_BS"/>
</dbReference>
<keyword evidence="6" id="KW-0460">Magnesium</keyword>
<keyword evidence="12" id="KW-1185">Reference proteome</keyword>
<evidence type="ECO:0000256" key="5">
    <source>
        <dbReference type="ARBA" id="ARBA00022801"/>
    </source>
</evidence>
<keyword evidence="5 9" id="KW-0378">Hydrolase</keyword>
<evidence type="ECO:0000259" key="10">
    <source>
        <dbReference type="PROSITE" id="PS51746"/>
    </source>
</evidence>
<dbReference type="Proteomes" id="UP001190700">
    <property type="component" value="Unassembled WGS sequence"/>
</dbReference>
<dbReference type="EMBL" id="LGRX02029214">
    <property type="protein sequence ID" value="KAK3247096.1"/>
    <property type="molecule type" value="Genomic_DNA"/>
</dbReference>
<evidence type="ECO:0000313" key="11">
    <source>
        <dbReference type="EMBL" id="KAK3247096.1"/>
    </source>
</evidence>
<dbReference type="PROSITE" id="PS51746">
    <property type="entry name" value="PPM_2"/>
    <property type="match status" value="1"/>
</dbReference>
<dbReference type="SUPFAM" id="SSF81606">
    <property type="entry name" value="PP2C-like"/>
    <property type="match status" value="1"/>
</dbReference>
<dbReference type="PANTHER" id="PTHR47992">
    <property type="entry name" value="PROTEIN PHOSPHATASE"/>
    <property type="match status" value="1"/>
</dbReference>
<dbReference type="InterPro" id="IPR036457">
    <property type="entry name" value="PPM-type-like_dom_sf"/>
</dbReference>
<evidence type="ECO:0000256" key="7">
    <source>
        <dbReference type="ARBA" id="ARBA00022912"/>
    </source>
</evidence>
<evidence type="ECO:0000256" key="3">
    <source>
        <dbReference type="ARBA" id="ARBA00013081"/>
    </source>
</evidence>
<dbReference type="InterPro" id="IPR015655">
    <property type="entry name" value="PP2C"/>
</dbReference>
<evidence type="ECO:0000256" key="4">
    <source>
        <dbReference type="ARBA" id="ARBA00022723"/>
    </source>
</evidence>
<dbReference type="Gene3D" id="3.60.40.10">
    <property type="entry name" value="PPM-type phosphatase domain"/>
    <property type="match status" value="1"/>
</dbReference>
<comment type="cofactor">
    <cofactor evidence="1">
        <name>Mn(2+)</name>
        <dbReference type="ChEBI" id="CHEBI:29035"/>
    </cofactor>
</comment>
<dbReference type="InterPro" id="IPR001932">
    <property type="entry name" value="PPM-type_phosphatase-like_dom"/>
</dbReference>
<dbReference type="AlphaFoldDB" id="A0AAE0C254"/>
<proteinExistence type="inferred from homology"/>
<sequence length="278" mass="30547">MEDTHKMIPVHKIPKDCSSEQHAKFSFFGVFDGHAGVKAAEYAEENLFLNFVNHSKAYANPEVALRDSFELTESGFREIALEKGFMDGTTAVVAVLVDDRLVVGNVGDSELVLCRGRTAMVLTKMHNTKKNKEEAERVKAAGGRIWKDYLGHPKFNPAAVSLAVSRAIGDVFFKDDQFTDGLPSGLTAEPDISVVDITREDRFFIMSCDGLWDVMSSQQAVEVVLGALERGSDADAVSKELVDMAMHMGSKDNITVIVALLSPLDIMALDQQKQQIFS</sequence>
<keyword evidence="4" id="KW-0479">Metal-binding</keyword>
<dbReference type="PROSITE" id="PS01032">
    <property type="entry name" value="PPM_1"/>
    <property type="match status" value="1"/>
</dbReference>
<evidence type="ECO:0000256" key="6">
    <source>
        <dbReference type="ARBA" id="ARBA00022842"/>
    </source>
</evidence>
<dbReference type="CDD" id="cd00143">
    <property type="entry name" value="PP2Cc"/>
    <property type="match status" value="1"/>
</dbReference>
<protein>
    <recommendedName>
        <fullName evidence="3">protein-serine/threonine phosphatase</fullName>
        <ecNumber evidence="3">3.1.3.16</ecNumber>
    </recommendedName>
</protein>
<comment type="caution">
    <text evidence="11">The sequence shown here is derived from an EMBL/GenBank/DDBJ whole genome shotgun (WGS) entry which is preliminary data.</text>
</comment>
<feature type="domain" description="PPM-type phosphatase" evidence="10">
    <location>
        <begin position="1"/>
        <end position="261"/>
    </location>
</feature>
<evidence type="ECO:0000256" key="9">
    <source>
        <dbReference type="RuleBase" id="RU003465"/>
    </source>
</evidence>
<reference evidence="11 12" key="1">
    <citation type="journal article" date="2015" name="Genome Biol. Evol.">
        <title>Comparative Genomics of a Bacterivorous Green Alga Reveals Evolutionary Causalities and Consequences of Phago-Mixotrophic Mode of Nutrition.</title>
        <authorList>
            <person name="Burns J.A."/>
            <person name="Paasch A."/>
            <person name="Narechania A."/>
            <person name="Kim E."/>
        </authorList>
    </citation>
    <scope>NUCLEOTIDE SEQUENCE [LARGE SCALE GENOMIC DNA]</scope>
    <source>
        <strain evidence="11 12">PLY_AMNH</strain>
    </source>
</reference>
<dbReference type="GO" id="GO:0004722">
    <property type="term" value="F:protein serine/threonine phosphatase activity"/>
    <property type="evidence" value="ECO:0007669"/>
    <property type="project" value="UniProtKB-EC"/>
</dbReference>
<evidence type="ECO:0000256" key="8">
    <source>
        <dbReference type="ARBA" id="ARBA00023211"/>
    </source>
</evidence>
<keyword evidence="8" id="KW-0464">Manganese</keyword>
<evidence type="ECO:0000256" key="1">
    <source>
        <dbReference type="ARBA" id="ARBA00001936"/>
    </source>
</evidence>
<organism evidence="11 12">
    <name type="scientific">Cymbomonas tetramitiformis</name>
    <dbReference type="NCBI Taxonomy" id="36881"/>
    <lineage>
        <taxon>Eukaryota</taxon>
        <taxon>Viridiplantae</taxon>
        <taxon>Chlorophyta</taxon>
        <taxon>Pyramimonadophyceae</taxon>
        <taxon>Pyramimonadales</taxon>
        <taxon>Pyramimonadaceae</taxon>
        <taxon>Cymbomonas</taxon>
    </lineage>
</organism>
<gene>
    <name evidence="11" type="ORF">CYMTET_43396</name>
</gene>
<name>A0AAE0C254_9CHLO</name>
<dbReference type="SMART" id="SM00332">
    <property type="entry name" value="PP2Cc"/>
    <property type="match status" value="1"/>
</dbReference>
<dbReference type="GO" id="GO:0046872">
    <property type="term" value="F:metal ion binding"/>
    <property type="evidence" value="ECO:0007669"/>
    <property type="project" value="UniProtKB-KW"/>
</dbReference>
<dbReference type="Pfam" id="PF00481">
    <property type="entry name" value="PP2C"/>
    <property type="match status" value="1"/>
</dbReference>
<dbReference type="EC" id="3.1.3.16" evidence="3"/>
<accession>A0AAE0C254</accession>